<keyword evidence="9" id="KW-1185">Reference proteome</keyword>
<name>A0ABQ9E8U7_TEGGR</name>
<keyword evidence="6 7" id="KW-0472">Membrane</keyword>
<dbReference type="Pfam" id="PF01758">
    <property type="entry name" value="SBF"/>
    <property type="match status" value="1"/>
</dbReference>
<organism evidence="8 9">
    <name type="scientific">Tegillarca granosa</name>
    <name type="common">Malaysian cockle</name>
    <name type="synonym">Anadara granosa</name>
    <dbReference type="NCBI Taxonomy" id="220873"/>
    <lineage>
        <taxon>Eukaryota</taxon>
        <taxon>Metazoa</taxon>
        <taxon>Spiralia</taxon>
        <taxon>Lophotrochozoa</taxon>
        <taxon>Mollusca</taxon>
        <taxon>Bivalvia</taxon>
        <taxon>Autobranchia</taxon>
        <taxon>Pteriomorphia</taxon>
        <taxon>Arcoida</taxon>
        <taxon>Arcoidea</taxon>
        <taxon>Arcidae</taxon>
        <taxon>Tegillarca</taxon>
    </lineage>
</organism>
<reference evidence="8 9" key="1">
    <citation type="submission" date="2022-12" db="EMBL/GenBank/DDBJ databases">
        <title>Chromosome-level genome of Tegillarca granosa.</title>
        <authorList>
            <person name="Kim J."/>
        </authorList>
    </citation>
    <scope>NUCLEOTIDE SEQUENCE [LARGE SCALE GENOMIC DNA]</scope>
    <source>
        <strain evidence="8">Teg-2019</strain>
        <tissue evidence="8">Adductor muscle</tissue>
    </source>
</reference>
<evidence type="ECO:0000256" key="3">
    <source>
        <dbReference type="ARBA" id="ARBA00022692"/>
    </source>
</evidence>
<feature type="transmembrane region" description="Helical" evidence="7">
    <location>
        <begin position="163"/>
        <end position="181"/>
    </location>
</feature>
<dbReference type="PANTHER" id="PTHR10361">
    <property type="entry name" value="SODIUM-BILE ACID COTRANSPORTER"/>
    <property type="match status" value="1"/>
</dbReference>
<evidence type="ECO:0000256" key="4">
    <source>
        <dbReference type="ARBA" id="ARBA00022847"/>
    </source>
</evidence>
<dbReference type="Proteomes" id="UP001217089">
    <property type="component" value="Unassembled WGS sequence"/>
</dbReference>
<keyword evidence="4" id="KW-0769">Symport</keyword>
<dbReference type="Gene3D" id="1.20.1530.20">
    <property type="match status" value="1"/>
</dbReference>
<feature type="transmembrane region" description="Helical" evidence="7">
    <location>
        <begin position="78"/>
        <end position="98"/>
    </location>
</feature>
<gene>
    <name evidence="8" type="ORF">KUTeg_020597</name>
</gene>
<dbReference type="InterPro" id="IPR038770">
    <property type="entry name" value="Na+/solute_symporter_sf"/>
</dbReference>
<comment type="subcellular location">
    <subcellularLocation>
        <location evidence="1">Membrane</location>
        <topology evidence="1">Multi-pass membrane protein</topology>
    </subcellularLocation>
</comment>
<protein>
    <submittedName>
        <fullName evidence="8">Uncharacterized protein</fullName>
    </submittedName>
</protein>
<proteinExistence type="inferred from homology"/>
<accession>A0ABQ9E8U7</accession>
<sequence length="182" mass="19292">MENTTSVNPNCSTIVDNCSTEASTNVSKNVGPYIDPMLNKANDVILITLMAVIMLSLGCTIELSVLKQEIRRPIGVGIGLLCQFILFPAVTFGLAHAFRLQQWDALGMIMLGTCPGGSISNLATYWSGGDVALSVIMTAASTAIGTGMMPLNLKKKIQLRRTIGSVMGLLAIATAITFNVLI</sequence>
<evidence type="ECO:0000256" key="6">
    <source>
        <dbReference type="ARBA" id="ARBA00023136"/>
    </source>
</evidence>
<dbReference type="PANTHER" id="PTHR10361:SF28">
    <property type="entry name" value="P3 PROTEIN-RELATED"/>
    <property type="match status" value="1"/>
</dbReference>
<dbReference type="EMBL" id="JARBDR010000918">
    <property type="protein sequence ID" value="KAJ8301610.1"/>
    <property type="molecule type" value="Genomic_DNA"/>
</dbReference>
<keyword evidence="5 7" id="KW-1133">Transmembrane helix</keyword>
<feature type="transmembrane region" description="Helical" evidence="7">
    <location>
        <begin position="44"/>
        <end position="66"/>
    </location>
</feature>
<keyword evidence="4" id="KW-0813">Transport</keyword>
<dbReference type="InterPro" id="IPR004710">
    <property type="entry name" value="Bilac:Na_transpt"/>
</dbReference>
<keyword evidence="3 7" id="KW-0812">Transmembrane</keyword>
<comment type="caution">
    <text evidence="8">The sequence shown here is derived from an EMBL/GenBank/DDBJ whole genome shotgun (WGS) entry which is preliminary data.</text>
</comment>
<evidence type="ECO:0000256" key="1">
    <source>
        <dbReference type="ARBA" id="ARBA00004141"/>
    </source>
</evidence>
<dbReference type="InterPro" id="IPR002657">
    <property type="entry name" value="BilAc:Na_symport/Acr3"/>
</dbReference>
<comment type="similarity">
    <text evidence="2">Belongs to the bile acid:sodium symporter (BASS) (TC 2.A.28) family.</text>
</comment>
<evidence type="ECO:0000256" key="7">
    <source>
        <dbReference type="SAM" id="Phobius"/>
    </source>
</evidence>
<evidence type="ECO:0000313" key="9">
    <source>
        <dbReference type="Proteomes" id="UP001217089"/>
    </source>
</evidence>
<feature type="transmembrane region" description="Helical" evidence="7">
    <location>
        <begin position="131"/>
        <end position="151"/>
    </location>
</feature>
<evidence type="ECO:0000256" key="2">
    <source>
        <dbReference type="ARBA" id="ARBA00006528"/>
    </source>
</evidence>
<evidence type="ECO:0000313" key="8">
    <source>
        <dbReference type="EMBL" id="KAJ8301610.1"/>
    </source>
</evidence>
<evidence type="ECO:0000256" key="5">
    <source>
        <dbReference type="ARBA" id="ARBA00022989"/>
    </source>
</evidence>